<gene>
    <name evidence="4" type="ORF">IF1G_08620</name>
</gene>
<dbReference type="GO" id="GO:0006897">
    <property type="term" value="P:endocytosis"/>
    <property type="evidence" value="ECO:0007669"/>
    <property type="project" value="UniProtKB-KW"/>
</dbReference>
<dbReference type="PANTHER" id="PTHR23065">
    <property type="entry name" value="PROLINE-SERINE-THREONINE PHOSPHATASE INTERACTING PROTEIN 1"/>
    <property type="match status" value="1"/>
</dbReference>
<reference evidence="4 5" key="1">
    <citation type="journal article" date="2019" name="Appl. Microbiol. Biotechnol.">
        <title>Genome sequence of Isaria javanica and comparative genome analysis insights into family S53 peptidase evolution in fungal entomopathogens.</title>
        <authorList>
            <person name="Lin R."/>
            <person name="Zhang X."/>
            <person name="Xin B."/>
            <person name="Zou M."/>
            <person name="Gao Y."/>
            <person name="Qin F."/>
            <person name="Hu Q."/>
            <person name="Xie B."/>
            <person name="Cheng X."/>
        </authorList>
    </citation>
    <scope>NUCLEOTIDE SEQUENCE [LARGE SCALE GENOMIC DNA]</scope>
    <source>
        <strain evidence="4 5">IJ1G</strain>
    </source>
</reference>
<keyword evidence="1" id="KW-0254">Endocytosis</keyword>
<dbReference type="OrthoDB" id="331602at2759"/>
<feature type="domain" description="MHD" evidence="3">
    <location>
        <begin position="577"/>
        <end position="841"/>
    </location>
</feature>
<feature type="compositionally biased region" description="Low complexity" evidence="2">
    <location>
        <begin position="418"/>
        <end position="431"/>
    </location>
</feature>
<dbReference type="Pfam" id="PF10291">
    <property type="entry name" value="muHD"/>
    <property type="match status" value="1"/>
</dbReference>
<sequence>MDDLARAEYPAMLPHLQPNQAAQLLNDRVKRIGKVNNEIADWLQERRRIEEQYVAGLRKLAQFRVPNAQSELGVFQTPWARILGAVERIAQSHHQFADGIERDVELPLRGFQQRNDVQNINTISANLTNVGKDLEDARDKADKLSRKGGKASAQKIDAASTRLEAFQQEWDSQAPFVFETLQALDESRVNQLRDVLTQYQTHESDQAQRTQVIAGETLAVTIEIETESEIRGFVQGTIGDRPLAPTRTSTRRSSVGVAANAASQPPATPSSVSRENTMHNNNITPTPSVPQSVPEDDSFDQAPAPQKGSKLRRLGTILGGRRRQSVHAGFGQLGMQKSGAPAFGRLGSSGRGISPRASASNLNESSRLSSLAEDGPASPIRPKTGGDRPNGLANTDTDAPVLPILTGTNGSLDGHIEPSQPSTAATPSSPQKDADGFTVRAPMHDPISEAQKEAASDDSEQPFKLSIQNQPISEEDPDEKQAAFSSVANTLKLNSTAQRSRTVRGRRDVRNTIYNPAGGLPDALSDTSLASLPVSKPTVASTLTSEHSTTGVSDSQSVRSGTSLGNFAHVKHPDMSSPGLGSSIIETVSAQFEDGEIKNVTIAGEIAFAYNSDESNDKTHETIRINDFARLEKIGPNRIFVQNASAEHPDQFTLDLSHISRTSAAFSYRVFSDDSSPLALGSFVPLLLKPAWKPQGDKLGLLLQYQRNPSCTLPGPLTLHNVVVVATYDGRAAGAQTKPSGTHLKDKHLVYWRLGDVTLPDAAGSADAAANRIVCRILGVDGAEPTPGHIEARWEYITPGPVATASGISVARLAEGKGKEVASSDPFADADAASDTARQSWVDVPLTRKLVSGKYESK</sequence>
<evidence type="ECO:0000313" key="4">
    <source>
        <dbReference type="EMBL" id="TQV92696.1"/>
    </source>
</evidence>
<feature type="region of interest" description="Disordered" evidence="2">
    <location>
        <begin position="236"/>
        <end position="439"/>
    </location>
</feature>
<proteinExistence type="predicted"/>
<dbReference type="GO" id="GO:0030139">
    <property type="term" value="C:endocytic vesicle"/>
    <property type="evidence" value="ECO:0007669"/>
    <property type="project" value="TreeGrafter"/>
</dbReference>
<dbReference type="STRING" id="43265.A0A545VNR8"/>
<dbReference type="EMBL" id="SPUK01000014">
    <property type="protein sequence ID" value="TQV92696.1"/>
    <property type="molecule type" value="Genomic_DNA"/>
</dbReference>
<feature type="region of interest" description="Disordered" evidence="2">
    <location>
        <begin position="493"/>
        <end position="523"/>
    </location>
</feature>
<dbReference type="InterPro" id="IPR027267">
    <property type="entry name" value="AH/BAR_dom_sf"/>
</dbReference>
<dbReference type="InterPro" id="IPR049609">
    <property type="entry name" value="Syp1-like_MHD"/>
</dbReference>
<name>A0A545VNR8_9HYPO</name>
<feature type="compositionally biased region" description="Polar residues" evidence="2">
    <location>
        <begin position="539"/>
        <end position="565"/>
    </location>
</feature>
<dbReference type="InterPro" id="IPR028565">
    <property type="entry name" value="MHD"/>
</dbReference>
<feature type="compositionally biased region" description="Low complexity" evidence="2">
    <location>
        <begin position="356"/>
        <end position="373"/>
    </location>
</feature>
<feature type="region of interest" description="Disordered" evidence="2">
    <location>
        <begin position="539"/>
        <end position="578"/>
    </location>
</feature>
<dbReference type="CDD" id="cd07650">
    <property type="entry name" value="F-BAR_Syp1p_like"/>
    <property type="match status" value="1"/>
</dbReference>
<keyword evidence="5" id="KW-1185">Reference proteome</keyword>
<accession>A0A545VNR8</accession>
<evidence type="ECO:0000256" key="2">
    <source>
        <dbReference type="SAM" id="MobiDB-lite"/>
    </source>
</evidence>
<evidence type="ECO:0000313" key="5">
    <source>
        <dbReference type="Proteomes" id="UP000315783"/>
    </source>
</evidence>
<dbReference type="Pfam" id="PF00611">
    <property type="entry name" value="FCH"/>
    <property type="match status" value="1"/>
</dbReference>
<organism evidence="4 5">
    <name type="scientific">Cordyceps javanica</name>
    <dbReference type="NCBI Taxonomy" id="43265"/>
    <lineage>
        <taxon>Eukaryota</taxon>
        <taxon>Fungi</taxon>
        <taxon>Dikarya</taxon>
        <taxon>Ascomycota</taxon>
        <taxon>Pezizomycotina</taxon>
        <taxon>Sordariomycetes</taxon>
        <taxon>Hypocreomycetidae</taxon>
        <taxon>Hypocreales</taxon>
        <taxon>Cordycipitaceae</taxon>
        <taxon>Cordyceps</taxon>
    </lineage>
</organism>
<comment type="caution">
    <text evidence="4">The sequence shown here is derived from an EMBL/GenBank/DDBJ whole genome shotgun (WGS) entry which is preliminary data.</text>
</comment>
<dbReference type="GO" id="GO:0032185">
    <property type="term" value="P:septin cytoskeleton organization"/>
    <property type="evidence" value="ECO:0007669"/>
    <property type="project" value="TreeGrafter"/>
</dbReference>
<dbReference type="GO" id="GO:0032153">
    <property type="term" value="C:cell division site"/>
    <property type="evidence" value="ECO:0007669"/>
    <property type="project" value="TreeGrafter"/>
</dbReference>
<protein>
    <submittedName>
        <fullName evidence="4">Fes/CIP4 domain-containing protein</fullName>
    </submittedName>
</protein>
<evidence type="ECO:0000256" key="1">
    <source>
        <dbReference type="ARBA" id="ARBA00022583"/>
    </source>
</evidence>
<dbReference type="Proteomes" id="UP000315783">
    <property type="component" value="Unassembled WGS sequence"/>
</dbReference>
<dbReference type="GO" id="GO:0005886">
    <property type="term" value="C:plasma membrane"/>
    <property type="evidence" value="ECO:0007669"/>
    <property type="project" value="TreeGrafter"/>
</dbReference>
<dbReference type="InterPro" id="IPR018808">
    <property type="entry name" value="Muniscin_C"/>
</dbReference>
<dbReference type="InterPro" id="IPR001060">
    <property type="entry name" value="FCH_dom"/>
</dbReference>
<dbReference type="AlphaFoldDB" id="A0A545VNR8"/>
<dbReference type="SMART" id="SM00055">
    <property type="entry name" value="FCH"/>
    <property type="match status" value="1"/>
</dbReference>
<dbReference type="CDD" id="cd09264">
    <property type="entry name" value="AP_Syp1_MHD"/>
    <property type="match status" value="1"/>
</dbReference>
<dbReference type="Gene3D" id="1.20.1270.60">
    <property type="entry name" value="Arfaptin homology (AH) domain/BAR domain"/>
    <property type="match status" value="1"/>
</dbReference>
<dbReference type="FunFam" id="1.20.1270.60:FF:000102">
    <property type="entry name" value="WGS project CABT00000000 data, contig 2.23"/>
    <property type="match status" value="1"/>
</dbReference>
<dbReference type="PROSITE" id="PS51072">
    <property type="entry name" value="MHD"/>
    <property type="match status" value="1"/>
</dbReference>
<dbReference type="PANTHER" id="PTHR23065:SF54">
    <property type="entry name" value="SUPPRESSOR OF YEAST PROFILIN DELETION"/>
    <property type="match status" value="1"/>
</dbReference>
<feature type="compositionally biased region" description="Polar residues" evidence="2">
    <location>
        <begin position="261"/>
        <end position="291"/>
    </location>
</feature>
<evidence type="ECO:0000259" key="3">
    <source>
        <dbReference type="PROSITE" id="PS51072"/>
    </source>
</evidence>
<dbReference type="SUPFAM" id="SSF103657">
    <property type="entry name" value="BAR/IMD domain-like"/>
    <property type="match status" value="1"/>
</dbReference>